<name>A0ABT4VPU9_9HYPH</name>
<evidence type="ECO:0000259" key="4">
    <source>
        <dbReference type="Pfam" id="PF00155"/>
    </source>
</evidence>
<evidence type="ECO:0000256" key="1">
    <source>
        <dbReference type="ARBA" id="ARBA00001933"/>
    </source>
</evidence>
<dbReference type="InterPro" id="IPR004839">
    <property type="entry name" value="Aminotransferase_I/II_large"/>
</dbReference>
<dbReference type="Gene3D" id="3.40.640.10">
    <property type="entry name" value="Type I PLP-dependent aspartate aminotransferase-like (Major domain)"/>
    <property type="match status" value="1"/>
</dbReference>
<protein>
    <submittedName>
        <fullName evidence="5">8-amino-7-oxononanoate synthase</fullName>
    </submittedName>
</protein>
<dbReference type="PANTHER" id="PTHR13693">
    <property type="entry name" value="CLASS II AMINOTRANSFERASE/8-AMINO-7-OXONONANOATE SYNTHASE"/>
    <property type="match status" value="1"/>
</dbReference>
<dbReference type="Proteomes" id="UP001148313">
    <property type="component" value="Unassembled WGS sequence"/>
</dbReference>
<dbReference type="SUPFAM" id="SSF53383">
    <property type="entry name" value="PLP-dependent transferases"/>
    <property type="match status" value="1"/>
</dbReference>
<dbReference type="Pfam" id="PF00155">
    <property type="entry name" value="Aminotran_1_2"/>
    <property type="match status" value="1"/>
</dbReference>
<dbReference type="InterPro" id="IPR015424">
    <property type="entry name" value="PyrdxlP-dep_Trfase"/>
</dbReference>
<sequence length="385" mass="40896">MLQRNDDPGHLTRYETSLRRLAGRGRHRSLSQNAGIDFSSNDYLALAGDARIGEALQAAVARGVPIGAGGSRLLRGNDPEHLALEAEAAAFFGSQAALYFGSGFMANYALLACLPHNADLVVLDELIHASCHDGASATRARVSLATHNDANAFEDAIIAWRRDGGTGRPWLVAESLYSMDGDRAPLNDLIAIANRHDGFLVVDEAHATGVFGPDGRGLAAGFEGLDNVIAVHTCGKALGASGALVCLPSVLADYLVNRSRPFIYATAPSPLMASAVREALRVLRDEPERRDRLKRLVTQMTDGLGELGREATGTQIQPIVIGDPTATMQCAEALQARGYDIRGIRPPTVAEGTSRLRISLTLNADEAALADMLSALGEELDRLGL</sequence>
<dbReference type="EMBL" id="JAPJZH010000007">
    <property type="protein sequence ID" value="MDA4846195.1"/>
    <property type="molecule type" value="Genomic_DNA"/>
</dbReference>
<feature type="domain" description="Aminotransferase class I/classII large" evidence="4">
    <location>
        <begin position="36"/>
        <end position="366"/>
    </location>
</feature>
<dbReference type="InterPro" id="IPR015422">
    <property type="entry name" value="PyrdxlP-dep_Trfase_small"/>
</dbReference>
<evidence type="ECO:0000256" key="2">
    <source>
        <dbReference type="ARBA" id="ARBA00022679"/>
    </source>
</evidence>
<evidence type="ECO:0000313" key="6">
    <source>
        <dbReference type="Proteomes" id="UP001148313"/>
    </source>
</evidence>
<dbReference type="InterPro" id="IPR015421">
    <property type="entry name" value="PyrdxlP-dep_Trfase_major"/>
</dbReference>
<keyword evidence="3" id="KW-0663">Pyridoxal phosphate</keyword>
<evidence type="ECO:0000313" key="5">
    <source>
        <dbReference type="EMBL" id="MDA4846195.1"/>
    </source>
</evidence>
<evidence type="ECO:0000256" key="3">
    <source>
        <dbReference type="ARBA" id="ARBA00022898"/>
    </source>
</evidence>
<dbReference type="InterPro" id="IPR050087">
    <property type="entry name" value="AON_synthase_class-II"/>
</dbReference>
<proteinExistence type="predicted"/>
<reference evidence="5" key="1">
    <citation type="submission" date="2022-11" db="EMBL/GenBank/DDBJ databases">
        <title>Hoeflea poritis sp. nov., isolated from scleractinian coral Porites lutea.</title>
        <authorList>
            <person name="Zhang G."/>
            <person name="Wei Q."/>
            <person name="Cai L."/>
        </authorList>
    </citation>
    <scope>NUCLEOTIDE SEQUENCE</scope>
    <source>
        <strain evidence="5">E7-10</strain>
    </source>
</reference>
<keyword evidence="2" id="KW-0808">Transferase</keyword>
<dbReference type="Gene3D" id="3.90.1150.10">
    <property type="entry name" value="Aspartate Aminotransferase, domain 1"/>
    <property type="match status" value="1"/>
</dbReference>
<organism evidence="5 6">
    <name type="scientific">Hoeflea poritis</name>
    <dbReference type="NCBI Taxonomy" id="2993659"/>
    <lineage>
        <taxon>Bacteria</taxon>
        <taxon>Pseudomonadati</taxon>
        <taxon>Pseudomonadota</taxon>
        <taxon>Alphaproteobacteria</taxon>
        <taxon>Hyphomicrobiales</taxon>
        <taxon>Rhizobiaceae</taxon>
        <taxon>Hoeflea</taxon>
    </lineage>
</organism>
<gene>
    <name evidence="5" type="ORF">OOZ53_12590</name>
</gene>
<accession>A0ABT4VPU9</accession>
<dbReference type="PANTHER" id="PTHR13693:SF100">
    <property type="entry name" value="8-AMINO-7-OXONONANOATE SYNTHASE"/>
    <property type="match status" value="1"/>
</dbReference>
<dbReference type="RefSeq" id="WP_271089924.1">
    <property type="nucleotide sequence ID" value="NZ_JAPJZH010000007.1"/>
</dbReference>
<comment type="cofactor">
    <cofactor evidence="1">
        <name>pyridoxal 5'-phosphate</name>
        <dbReference type="ChEBI" id="CHEBI:597326"/>
    </cofactor>
</comment>
<comment type="caution">
    <text evidence="5">The sequence shown here is derived from an EMBL/GenBank/DDBJ whole genome shotgun (WGS) entry which is preliminary data.</text>
</comment>
<keyword evidence="6" id="KW-1185">Reference proteome</keyword>